<name>A0A163J5Y8_DIDRA</name>
<proteinExistence type="predicted"/>
<comment type="caution">
    <text evidence="1">The sequence shown here is derived from an EMBL/GenBank/DDBJ whole genome shotgun (WGS) entry which is preliminary data.</text>
</comment>
<evidence type="ECO:0000313" key="2">
    <source>
        <dbReference type="Proteomes" id="UP000076837"/>
    </source>
</evidence>
<dbReference type="Proteomes" id="UP000076837">
    <property type="component" value="Unassembled WGS sequence"/>
</dbReference>
<accession>A0A163J5Y8</accession>
<dbReference type="AlphaFoldDB" id="A0A163J5Y8"/>
<dbReference type="EMBL" id="JYNV01000113">
    <property type="protein sequence ID" value="KZM26167.1"/>
    <property type="molecule type" value="Genomic_DNA"/>
</dbReference>
<reference evidence="1 2" key="1">
    <citation type="journal article" date="2016" name="Sci. Rep.">
        <title>Draft genome sequencing and secretome analysis of fungal phytopathogen Ascochyta rabiei provides insight into the necrotrophic effector repertoire.</title>
        <authorList>
            <person name="Verma S."/>
            <person name="Gazara R.K."/>
            <person name="Nizam S."/>
            <person name="Parween S."/>
            <person name="Chattopadhyay D."/>
            <person name="Verma P.K."/>
        </authorList>
    </citation>
    <scope>NUCLEOTIDE SEQUENCE [LARGE SCALE GENOMIC DNA]</scope>
    <source>
        <strain evidence="1 2">ArDII</strain>
    </source>
</reference>
<evidence type="ECO:0000313" key="1">
    <source>
        <dbReference type="EMBL" id="KZM26167.1"/>
    </source>
</evidence>
<sequence length="69" mass="7865">MPQHQRAYGQPSESIGGLVALEWRVDVLERSIAQGSSGRHDEYVSISISKRNRWGEGHRELDTDDEDEQ</sequence>
<keyword evidence="2" id="KW-1185">Reference proteome</keyword>
<gene>
    <name evidence="1" type="ORF">ST47_g2718</name>
</gene>
<protein>
    <submittedName>
        <fullName evidence="1">Uncharacterized protein</fullName>
    </submittedName>
</protein>
<organism evidence="1 2">
    <name type="scientific">Didymella rabiei</name>
    <name type="common">Chickpea ascochyta blight fungus</name>
    <name type="synonym">Mycosphaerella rabiei</name>
    <dbReference type="NCBI Taxonomy" id="5454"/>
    <lineage>
        <taxon>Eukaryota</taxon>
        <taxon>Fungi</taxon>
        <taxon>Dikarya</taxon>
        <taxon>Ascomycota</taxon>
        <taxon>Pezizomycotina</taxon>
        <taxon>Dothideomycetes</taxon>
        <taxon>Pleosporomycetidae</taxon>
        <taxon>Pleosporales</taxon>
        <taxon>Pleosporineae</taxon>
        <taxon>Didymellaceae</taxon>
        <taxon>Ascochyta</taxon>
    </lineage>
</organism>